<sequence>MLFRLEIENFYSVAERQAIDFSLRVPEDPRFALVYPNSKKRAPKLVAVFGPNASGKTVFLRAIAFLALFARDSFQFPPNQPLPTFSFKNEHWAKNPTRLAVEIGGRPLFPETEGATYPPGVYRYELEIQSQKGSFPSSVTKESLFYQPSTRRKPFLVFERGSDGTVKGSNLFPIIQTTPTIKVRPNTSVISTYAQLGHQIALEFQKALQGFQSNLWEADLTPPSLIFLFRQHPDLLKDANRELRRLDLRLLELTVSDNGELIFKHQGLNEPIPWGFESNGTQSFIRSFPRLWIALNTGGIAVLDELDASIHPEVLREIISWFWDPQKNRHNAQLFFSCHNVLLLNELQKEEILLCEKTPKEGYTRMYRLADIKGIRKSEDFVRGYWHGAYGALPNIG</sequence>
<proteinExistence type="predicted"/>
<accession>A0ABR4ZZ41</accession>
<evidence type="ECO:0000313" key="3">
    <source>
        <dbReference type="Proteomes" id="UP000031594"/>
    </source>
</evidence>
<dbReference type="SUPFAM" id="SSF52540">
    <property type="entry name" value="P-loop containing nucleoside triphosphate hydrolases"/>
    <property type="match status" value="1"/>
</dbReference>
<gene>
    <name evidence="2" type="ORF">A946_02565</name>
</gene>
<comment type="caution">
    <text evidence="2">The sequence shown here is derived from an EMBL/GenBank/DDBJ whole genome shotgun (WGS) entry which is preliminary data.</text>
</comment>
<reference evidence="2 3" key="1">
    <citation type="submission" date="2014-08" db="EMBL/GenBank/DDBJ databases">
        <title>Methylacidiphilum kamchatkense strain Kam1 draft genome sequence.</title>
        <authorList>
            <person name="Birkeland N.-K."/>
            <person name="Erikstad H.A."/>
        </authorList>
    </citation>
    <scope>NUCLEOTIDE SEQUENCE [LARGE SCALE GENOMIC DNA]</scope>
    <source>
        <strain evidence="2 3">Kam1</strain>
    </source>
</reference>
<dbReference type="PANTHER" id="PTHR40396">
    <property type="entry name" value="ATPASE-LIKE PROTEIN"/>
    <property type="match status" value="1"/>
</dbReference>
<dbReference type="Pfam" id="PF13304">
    <property type="entry name" value="AAA_21"/>
    <property type="match status" value="1"/>
</dbReference>
<evidence type="ECO:0000259" key="1">
    <source>
        <dbReference type="Pfam" id="PF13304"/>
    </source>
</evidence>
<dbReference type="Gene3D" id="3.40.50.300">
    <property type="entry name" value="P-loop containing nucleotide triphosphate hydrolases"/>
    <property type="match status" value="1"/>
</dbReference>
<dbReference type="RefSeq" id="WP_039720876.1">
    <property type="nucleotide sequence ID" value="NZ_JQNX01000002.1"/>
</dbReference>
<dbReference type="Proteomes" id="UP000031594">
    <property type="component" value="Unassembled WGS sequence"/>
</dbReference>
<name>A0ABR4ZZ41_9BACT</name>
<dbReference type="EMBL" id="JQNX01000002">
    <property type="protein sequence ID" value="KIE58958.1"/>
    <property type="molecule type" value="Genomic_DNA"/>
</dbReference>
<protein>
    <recommendedName>
        <fullName evidence="1">ATPase AAA-type core domain-containing protein</fullName>
    </recommendedName>
</protein>
<dbReference type="InterPro" id="IPR027417">
    <property type="entry name" value="P-loop_NTPase"/>
</dbReference>
<feature type="domain" description="ATPase AAA-type core" evidence="1">
    <location>
        <begin position="45"/>
        <end position="345"/>
    </location>
</feature>
<organism evidence="2 3">
    <name type="scientific">Methylacidiphilum kamchatkense Kam1</name>
    <dbReference type="NCBI Taxonomy" id="1202785"/>
    <lineage>
        <taxon>Bacteria</taxon>
        <taxon>Pseudomonadati</taxon>
        <taxon>Verrucomicrobiota</taxon>
        <taxon>Methylacidiphilae</taxon>
        <taxon>Methylacidiphilales</taxon>
        <taxon>Methylacidiphilaceae</taxon>
        <taxon>Methylacidiphilum (ex Ratnadevi et al. 2023)</taxon>
    </lineage>
</organism>
<keyword evidence="3" id="KW-1185">Reference proteome</keyword>
<dbReference type="InterPro" id="IPR003959">
    <property type="entry name" value="ATPase_AAA_core"/>
</dbReference>
<dbReference type="PANTHER" id="PTHR40396:SF1">
    <property type="entry name" value="ATPASE AAA-TYPE CORE DOMAIN-CONTAINING PROTEIN"/>
    <property type="match status" value="1"/>
</dbReference>
<evidence type="ECO:0000313" key="2">
    <source>
        <dbReference type="EMBL" id="KIE58958.1"/>
    </source>
</evidence>